<dbReference type="InterPro" id="IPR002938">
    <property type="entry name" value="FAD-bd"/>
</dbReference>
<dbReference type="InterPro" id="IPR036188">
    <property type="entry name" value="FAD/NAD-bd_sf"/>
</dbReference>
<feature type="domain" description="FAD-binding" evidence="4">
    <location>
        <begin position="49"/>
        <end position="386"/>
    </location>
</feature>
<gene>
    <name evidence="5" type="ORF">COCNU_07G004930</name>
</gene>
<dbReference type="OrthoDB" id="655030at2759"/>
<comment type="similarity">
    <text evidence="3">Belongs to the 3-hydroxybenzoate 6-hydroxylase family.</text>
</comment>
<evidence type="ECO:0000313" key="5">
    <source>
        <dbReference type="EMBL" id="KAG1354381.1"/>
    </source>
</evidence>
<reference evidence="5" key="1">
    <citation type="journal article" date="2017" name="Gigascience">
        <title>The genome draft of coconut (Cocos nucifera).</title>
        <authorList>
            <person name="Xiao Y."/>
            <person name="Xu P."/>
            <person name="Fan H."/>
            <person name="Baudouin L."/>
            <person name="Xia W."/>
            <person name="Bocs S."/>
            <person name="Xu J."/>
            <person name="Li Q."/>
            <person name="Guo A."/>
            <person name="Zhou L."/>
            <person name="Li J."/>
            <person name="Wu Y."/>
            <person name="Ma Z."/>
            <person name="Armero A."/>
            <person name="Issali A.E."/>
            <person name="Liu N."/>
            <person name="Peng M."/>
            <person name="Yang Y."/>
        </authorList>
    </citation>
    <scope>NUCLEOTIDE SEQUENCE</scope>
    <source>
        <tissue evidence="5">Spear leaf of Hainan Tall coconut</tissue>
    </source>
</reference>
<evidence type="ECO:0000256" key="3">
    <source>
        <dbReference type="ARBA" id="ARBA00024018"/>
    </source>
</evidence>
<dbReference type="Pfam" id="PF01494">
    <property type="entry name" value="FAD_binding_3"/>
    <property type="match status" value="1"/>
</dbReference>
<keyword evidence="6" id="KW-1185">Reference proteome</keyword>
<proteinExistence type="inferred from homology"/>
<keyword evidence="1" id="KW-0560">Oxidoreductase</keyword>
<comment type="caution">
    <text evidence="5">The sequence shown here is derived from an EMBL/GenBank/DDBJ whole genome shotgun (WGS) entry which is preliminary data.</text>
</comment>
<dbReference type="EMBL" id="CM017878">
    <property type="protein sequence ID" value="KAG1354381.1"/>
    <property type="molecule type" value="Genomic_DNA"/>
</dbReference>
<evidence type="ECO:0000256" key="1">
    <source>
        <dbReference type="ARBA" id="ARBA00023002"/>
    </source>
</evidence>
<dbReference type="AlphaFoldDB" id="A0A8K0N4R0"/>
<dbReference type="PANTHER" id="PTHR45934">
    <property type="entry name" value="FAD/NAD(P)-BINDING OXIDOREDUCTASE FAMILY PROTEIN"/>
    <property type="match status" value="1"/>
</dbReference>
<accession>A0A8K0N4R0</accession>
<evidence type="ECO:0000313" key="6">
    <source>
        <dbReference type="Proteomes" id="UP000797356"/>
    </source>
</evidence>
<evidence type="ECO:0000259" key="4">
    <source>
        <dbReference type="Pfam" id="PF01494"/>
    </source>
</evidence>
<dbReference type="GO" id="GO:0004497">
    <property type="term" value="F:monooxygenase activity"/>
    <property type="evidence" value="ECO:0007669"/>
    <property type="project" value="UniProtKB-KW"/>
</dbReference>
<dbReference type="SUPFAM" id="SSF51905">
    <property type="entry name" value="FAD/NAD(P)-binding domain"/>
    <property type="match status" value="1"/>
</dbReference>
<dbReference type="Gene3D" id="3.50.50.60">
    <property type="entry name" value="FAD/NAD(P)-binding domain"/>
    <property type="match status" value="1"/>
</dbReference>
<dbReference type="PRINTS" id="PR00420">
    <property type="entry name" value="RNGMNOXGNASE"/>
</dbReference>
<dbReference type="GO" id="GO:0071949">
    <property type="term" value="F:FAD binding"/>
    <property type="evidence" value="ECO:0007669"/>
    <property type="project" value="InterPro"/>
</dbReference>
<dbReference type="Proteomes" id="UP000797356">
    <property type="component" value="Chromosome 7"/>
</dbReference>
<reference evidence="5" key="2">
    <citation type="submission" date="2019-07" db="EMBL/GenBank/DDBJ databases">
        <authorList>
            <person name="Yang Y."/>
            <person name="Bocs S."/>
            <person name="Baudouin L."/>
        </authorList>
    </citation>
    <scope>NUCLEOTIDE SEQUENCE</scope>
    <source>
        <tissue evidence="5">Spear leaf of Hainan Tall coconut</tissue>
    </source>
</reference>
<protein>
    <submittedName>
        <fullName evidence="5">Monooxygenase 2</fullName>
    </submittedName>
</protein>
<organism evidence="5 6">
    <name type="scientific">Cocos nucifera</name>
    <name type="common">Coconut palm</name>
    <dbReference type="NCBI Taxonomy" id="13894"/>
    <lineage>
        <taxon>Eukaryota</taxon>
        <taxon>Viridiplantae</taxon>
        <taxon>Streptophyta</taxon>
        <taxon>Embryophyta</taxon>
        <taxon>Tracheophyta</taxon>
        <taxon>Spermatophyta</taxon>
        <taxon>Magnoliopsida</taxon>
        <taxon>Liliopsida</taxon>
        <taxon>Arecaceae</taxon>
        <taxon>Arecoideae</taxon>
        <taxon>Cocoseae</taxon>
        <taxon>Attaleinae</taxon>
        <taxon>Cocos</taxon>
    </lineage>
</organism>
<dbReference type="InterPro" id="IPR044560">
    <property type="entry name" value="MOase"/>
</dbReference>
<dbReference type="PANTHER" id="PTHR45934:SF9">
    <property type="entry name" value="FAD_NAD(P)-BINDING OXIDOREDUCTASE FAMILY PROTEIN"/>
    <property type="match status" value="1"/>
</dbReference>
<keyword evidence="2 5" id="KW-0503">Monooxygenase</keyword>
<name>A0A8K0N4R0_COCNU</name>
<sequence>MATKFSSSLRHLLRPSPFFASLRPTRRRPEWRFFTPVAGPSENSPRKEEVVVVGAGIAGLATALSLHRIGVRSVVLEQGDSLRTGGISLSLAKNGWRALDVIGVGDELRSQFLQIQGLVMRSEDGRELRSFSFEEEAPGQELRAVERRVLVETLASRLPPNTISFSSRLKSIERQGSEGTLLELDDGSRVLAKIVIACDGVHSPVAKWMGFSEPKYVGHCVFRGLGLYPDGRSFKPKVNYLYGRGMRAGFVPMSSTKVYWFICFNSPSPGPRTSDPYALKKEAFDLVRGWPQELLDVMQKTPEDFVHKTPLADRWLWPGFSPRSWANGVVVIGDAWHPMTPNLGQGACCALEDAVVLVSKLRGVIGGRSKLIDQALREYAQERWARVFPLTIRANLVGSLSQWENPVFCSFRNNILIPRLASLGPLTKHTNFECEPLEPAGSA</sequence>
<evidence type="ECO:0000256" key="2">
    <source>
        <dbReference type="ARBA" id="ARBA00023033"/>
    </source>
</evidence>